<organism evidence="1 2">
    <name type="scientific">Entomophthora muscae</name>
    <dbReference type="NCBI Taxonomy" id="34485"/>
    <lineage>
        <taxon>Eukaryota</taxon>
        <taxon>Fungi</taxon>
        <taxon>Fungi incertae sedis</taxon>
        <taxon>Zoopagomycota</taxon>
        <taxon>Entomophthoromycotina</taxon>
        <taxon>Entomophthoromycetes</taxon>
        <taxon>Entomophthorales</taxon>
        <taxon>Entomophthoraceae</taxon>
        <taxon>Entomophthora</taxon>
    </lineage>
</organism>
<dbReference type="EMBL" id="QTSX02007015">
    <property type="protein sequence ID" value="KAJ9051925.1"/>
    <property type="molecule type" value="Genomic_DNA"/>
</dbReference>
<comment type="caution">
    <text evidence="1">The sequence shown here is derived from an EMBL/GenBank/DDBJ whole genome shotgun (WGS) entry which is preliminary data.</text>
</comment>
<protein>
    <submittedName>
        <fullName evidence="1">Uncharacterized protein</fullName>
    </submittedName>
</protein>
<evidence type="ECO:0000313" key="1">
    <source>
        <dbReference type="EMBL" id="KAJ9051925.1"/>
    </source>
</evidence>
<sequence length="102" mass="10903">MAGVPYDPPAPPLPRPYNHSRAGMVNLTINGLAEAVVPNLAPTALMLSAPCPYRALATRYPDGWSSPWYMATPGHVDPGKPPGVKCTPCQLWGLSRQSPPEI</sequence>
<evidence type="ECO:0000313" key="2">
    <source>
        <dbReference type="Proteomes" id="UP001165960"/>
    </source>
</evidence>
<keyword evidence="2" id="KW-1185">Reference proteome</keyword>
<accession>A0ACC2RPL0</accession>
<name>A0ACC2RPL0_9FUNG</name>
<gene>
    <name evidence="1" type="ORF">DSO57_1039283</name>
</gene>
<reference evidence="1" key="1">
    <citation type="submission" date="2022-04" db="EMBL/GenBank/DDBJ databases">
        <title>Genome of the entomopathogenic fungus Entomophthora muscae.</title>
        <authorList>
            <person name="Elya C."/>
            <person name="Lovett B.R."/>
            <person name="Lee E."/>
            <person name="Macias A.M."/>
            <person name="Hajek A.E."/>
            <person name="De Bivort B.L."/>
            <person name="Kasson M.T."/>
            <person name="De Fine Licht H.H."/>
            <person name="Stajich J.E."/>
        </authorList>
    </citation>
    <scope>NUCLEOTIDE SEQUENCE</scope>
    <source>
        <strain evidence="1">Berkeley</strain>
    </source>
</reference>
<dbReference type="Proteomes" id="UP001165960">
    <property type="component" value="Unassembled WGS sequence"/>
</dbReference>
<proteinExistence type="predicted"/>